<evidence type="ECO:0000313" key="8">
    <source>
        <dbReference type="EMBL" id="WYJ76396.1"/>
    </source>
</evidence>
<proteinExistence type="predicted"/>
<name>A0ABZ2SKM5_9ENTE</name>
<dbReference type="InterPro" id="IPR036634">
    <property type="entry name" value="PRD_sf"/>
</dbReference>
<accession>A0ABZ2SKM5</accession>
<dbReference type="InterPro" id="IPR013196">
    <property type="entry name" value="HTH_11"/>
</dbReference>
<feature type="domain" description="PTS EIIA type-2" evidence="5">
    <location>
        <begin position="530"/>
        <end position="676"/>
    </location>
</feature>
<dbReference type="CDD" id="cd05568">
    <property type="entry name" value="PTS_IIB_bgl_like"/>
    <property type="match status" value="1"/>
</dbReference>
<dbReference type="SUPFAM" id="SSF46785">
    <property type="entry name" value="Winged helix' DNA-binding domain"/>
    <property type="match status" value="1"/>
</dbReference>
<dbReference type="InterPro" id="IPR036388">
    <property type="entry name" value="WH-like_DNA-bd_sf"/>
</dbReference>
<dbReference type="Pfam" id="PF00359">
    <property type="entry name" value="PTS_EIIA_2"/>
    <property type="match status" value="1"/>
</dbReference>
<evidence type="ECO:0000259" key="6">
    <source>
        <dbReference type="PROSITE" id="PS51099"/>
    </source>
</evidence>
<evidence type="ECO:0000256" key="3">
    <source>
        <dbReference type="ARBA" id="ARBA00023015"/>
    </source>
</evidence>
<dbReference type="SUPFAM" id="SSF55804">
    <property type="entry name" value="Phoshotransferase/anion transport protein"/>
    <property type="match status" value="1"/>
</dbReference>
<evidence type="ECO:0000313" key="9">
    <source>
        <dbReference type="Proteomes" id="UP000664701"/>
    </source>
</evidence>
<dbReference type="Gene3D" id="1.10.1790.10">
    <property type="entry name" value="PRD domain"/>
    <property type="match status" value="1"/>
</dbReference>
<dbReference type="SUPFAM" id="SSF52794">
    <property type="entry name" value="PTS system IIB component-like"/>
    <property type="match status" value="1"/>
</dbReference>
<evidence type="ECO:0000256" key="4">
    <source>
        <dbReference type="ARBA" id="ARBA00023163"/>
    </source>
</evidence>
<keyword evidence="9" id="KW-1185">Reference proteome</keyword>
<dbReference type="InterPro" id="IPR011608">
    <property type="entry name" value="PRD"/>
</dbReference>
<dbReference type="Gene3D" id="3.40.930.10">
    <property type="entry name" value="Mannitol-specific EII, Chain A"/>
    <property type="match status" value="1"/>
</dbReference>
<keyword evidence="1" id="KW-0808">Transferase</keyword>
<dbReference type="Pfam" id="PF00874">
    <property type="entry name" value="PRD"/>
    <property type="match status" value="1"/>
</dbReference>
<gene>
    <name evidence="8" type="ORF">DOK78_001022</name>
</gene>
<dbReference type="Proteomes" id="UP000664701">
    <property type="component" value="Chromosome"/>
</dbReference>
<evidence type="ECO:0000256" key="1">
    <source>
        <dbReference type="ARBA" id="ARBA00022679"/>
    </source>
</evidence>
<sequence length="688" mass="78658">MYFSNREKQILKLLVEYTEGITPQELLDILQISKRTLYREISSIEKSLKPMEVQVVKPRGKGYRLVGEVEKLTEIKQVIQEDEKAPLDTIHRQSALVSSLLLADEEQTIEGLAIDFEVSPSTIHADLQVVEESLTEYSLALERRKARGIIIVGGEYERRQILGNTIYSGVSEYEFFHYLSLLTPTTTEQVTSNFFLNLITSQAFYIAKTVILDKRNKLFLEVTDNQVQQVVTILALSIDRVKSNHLLISPIDDSQISSDIYALAEQIMENVEEHDLVMPIEETIFFARQLEGVNYKKPQNIFLESFDVELSYQIREVIRFVSEMTHIDFRADDTLYYDLLTHLSAAFKRMDNLVQLANNPLLDKVMVQYDDLTRAIQLALAKQFPKEHFSNDELAYIVIHFAASLERNPTKKAISTLVLCSSGIGTAKILESRLRKYIPEIDHIQVIKISQMSHVNYKEFDLILSTIFLPDFTLPYKLISPLLLDDEIQKIKQEIHEKRFESKSAKPTILSKESEGSFDQVYEIMKVGNDLLTQFDVKTIQTDKNLDATIQQIINELEGVIVEDAQKVSERVLKRHQTAPIGIPGTNLALFHSANSNVKGPYFSIFDLTSPIPVLGMDRKPMALTRVLLMLAPEPMTTAEEKLLGLISASIIESDLNMDIYQHETKEIIYELISSLFVNEIREVEEEK</sequence>
<keyword evidence="4" id="KW-0804">Transcription</keyword>
<dbReference type="PANTHER" id="PTHR30185">
    <property type="entry name" value="CRYPTIC BETA-GLUCOSIDE BGL OPERON ANTITERMINATOR"/>
    <property type="match status" value="1"/>
</dbReference>
<keyword evidence="3" id="KW-0805">Transcription regulation</keyword>
<dbReference type="Gene3D" id="1.10.10.10">
    <property type="entry name" value="Winged helix-like DNA-binding domain superfamily/Winged helix DNA-binding domain"/>
    <property type="match status" value="1"/>
</dbReference>
<evidence type="ECO:0000256" key="2">
    <source>
        <dbReference type="ARBA" id="ARBA00022737"/>
    </source>
</evidence>
<dbReference type="Pfam" id="PF08279">
    <property type="entry name" value="HTH_11"/>
    <property type="match status" value="1"/>
</dbReference>
<keyword evidence="2" id="KW-0677">Repeat</keyword>
<dbReference type="EMBL" id="CP147251">
    <property type="protein sequence ID" value="WYJ76396.1"/>
    <property type="molecule type" value="Genomic_DNA"/>
</dbReference>
<dbReference type="SUPFAM" id="SSF63520">
    <property type="entry name" value="PTS-regulatory domain, PRD"/>
    <property type="match status" value="1"/>
</dbReference>
<dbReference type="PROSITE" id="PS51099">
    <property type="entry name" value="PTS_EIIB_TYPE_2"/>
    <property type="match status" value="1"/>
</dbReference>
<organism evidence="8 9">
    <name type="scientific">Candidatus Enterococcus lowellii</name>
    <dbReference type="NCBI Taxonomy" id="2230877"/>
    <lineage>
        <taxon>Bacteria</taxon>
        <taxon>Bacillati</taxon>
        <taxon>Bacillota</taxon>
        <taxon>Bacilli</taxon>
        <taxon>Lactobacillales</taxon>
        <taxon>Enterococcaceae</taxon>
        <taxon>Enterococcus</taxon>
    </lineage>
</organism>
<dbReference type="PROSITE" id="PS51094">
    <property type="entry name" value="PTS_EIIA_TYPE_2"/>
    <property type="match status" value="1"/>
</dbReference>
<feature type="domain" description="PRD" evidence="7">
    <location>
        <begin position="198"/>
        <end position="300"/>
    </location>
</feature>
<dbReference type="InterPro" id="IPR036390">
    <property type="entry name" value="WH_DNA-bd_sf"/>
</dbReference>
<reference evidence="8 9" key="1">
    <citation type="submission" date="2024-03" db="EMBL/GenBank/DDBJ databases">
        <title>The Genome Sequence of Enterococcus sp. DIV2402.</title>
        <authorList>
            <consortium name="The Broad Institute Genomics Platform"/>
            <consortium name="The Broad Institute Microbial Omics Core"/>
            <consortium name="The Broad Institute Genomic Center for Infectious Diseases"/>
            <person name="Earl A."/>
            <person name="Manson A."/>
            <person name="Gilmore M."/>
            <person name="Schwartman J."/>
            <person name="Shea T."/>
            <person name="Abouelleil A."/>
            <person name="Cao P."/>
            <person name="Chapman S."/>
            <person name="Cusick C."/>
            <person name="Young S."/>
            <person name="Neafsey D."/>
            <person name="Nusbaum C."/>
            <person name="Birren B."/>
        </authorList>
    </citation>
    <scope>NUCLEOTIDE SEQUENCE [LARGE SCALE GENOMIC DNA]</scope>
    <source>
        <strain evidence="8 9">DIV2402</strain>
    </source>
</reference>
<dbReference type="InterPro" id="IPR002178">
    <property type="entry name" value="PTS_EIIA_type-2_dom"/>
</dbReference>
<protein>
    <submittedName>
        <fullName evidence="8">Mannitol operon transcriptional antiterminator</fullName>
    </submittedName>
</protein>
<evidence type="ECO:0000259" key="7">
    <source>
        <dbReference type="PROSITE" id="PS51372"/>
    </source>
</evidence>
<feature type="domain" description="PRD" evidence="7">
    <location>
        <begin position="305"/>
        <end position="411"/>
    </location>
</feature>
<dbReference type="Gene3D" id="3.40.50.2300">
    <property type="match status" value="1"/>
</dbReference>
<evidence type="ECO:0000259" key="5">
    <source>
        <dbReference type="PROSITE" id="PS51094"/>
    </source>
</evidence>
<dbReference type="InterPro" id="IPR016152">
    <property type="entry name" value="PTrfase/Anion_transptr"/>
</dbReference>
<dbReference type="PROSITE" id="PS51372">
    <property type="entry name" value="PRD_2"/>
    <property type="match status" value="2"/>
</dbReference>
<dbReference type="PANTHER" id="PTHR30185:SF18">
    <property type="entry name" value="TRANSCRIPTIONAL REGULATOR MTLR"/>
    <property type="match status" value="1"/>
</dbReference>
<dbReference type="InterPro" id="IPR036095">
    <property type="entry name" value="PTS_EIIB-like_sf"/>
</dbReference>
<dbReference type="InterPro" id="IPR013011">
    <property type="entry name" value="PTS_EIIB_2"/>
</dbReference>
<feature type="domain" description="PTS EIIB type-2" evidence="6">
    <location>
        <begin position="414"/>
        <end position="503"/>
    </location>
</feature>
<dbReference type="InterPro" id="IPR050661">
    <property type="entry name" value="BglG_antiterminators"/>
</dbReference>